<dbReference type="PANTHER" id="PTHR31066:SF100">
    <property type="entry name" value="PB1 DOMAIN-CONTAINING PROTEIN"/>
    <property type="match status" value="1"/>
</dbReference>
<protein>
    <recommendedName>
        <fullName evidence="2">PB1 domain-containing protein</fullName>
    </recommendedName>
</protein>
<evidence type="ECO:0000256" key="1">
    <source>
        <dbReference type="SAM" id="MobiDB-lite"/>
    </source>
</evidence>
<dbReference type="SMART" id="SM00666">
    <property type="entry name" value="PB1"/>
    <property type="match status" value="1"/>
</dbReference>
<evidence type="ECO:0000313" key="4">
    <source>
        <dbReference type="Proteomes" id="UP001318860"/>
    </source>
</evidence>
<proteinExistence type="predicted"/>
<dbReference type="Proteomes" id="UP001318860">
    <property type="component" value="Unassembled WGS sequence"/>
</dbReference>
<feature type="domain" description="PB1" evidence="2">
    <location>
        <begin position="22"/>
        <end position="134"/>
    </location>
</feature>
<dbReference type="Pfam" id="PF00564">
    <property type="entry name" value="PB1"/>
    <property type="match status" value="1"/>
</dbReference>
<organism evidence="3 4">
    <name type="scientific">Rehmannia glutinosa</name>
    <name type="common">Chinese foxglove</name>
    <dbReference type="NCBI Taxonomy" id="99300"/>
    <lineage>
        <taxon>Eukaryota</taxon>
        <taxon>Viridiplantae</taxon>
        <taxon>Streptophyta</taxon>
        <taxon>Embryophyta</taxon>
        <taxon>Tracheophyta</taxon>
        <taxon>Spermatophyta</taxon>
        <taxon>Magnoliopsida</taxon>
        <taxon>eudicotyledons</taxon>
        <taxon>Gunneridae</taxon>
        <taxon>Pentapetalae</taxon>
        <taxon>asterids</taxon>
        <taxon>lamiids</taxon>
        <taxon>Lamiales</taxon>
        <taxon>Orobanchaceae</taxon>
        <taxon>Rehmannieae</taxon>
        <taxon>Rehmannia</taxon>
    </lineage>
</organism>
<keyword evidence="4" id="KW-1185">Reference proteome</keyword>
<gene>
    <name evidence="3" type="ORF">DH2020_030783</name>
</gene>
<evidence type="ECO:0000259" key="2">
    <source>
        <dbReference type="SMART" id="SM00666"/>
    </source>
</evidence>
<dbReference type="EMBL" id="JABTTQ020001095">
    <property type="protein sequence ID" value="KAK6135458.1"/>
    <property type="molecule type" value="Genomic_DNA"/>
</dbReference>
<dbReference type="InterPro" id="IPR000270">
    <property type="entry name" value="PB1_dom"/>
</dbReference>
<sequence>MENYSYNSSYLSPATPRRDLARSSSRTRRRGRIRRAISLRRIIRSSLCAVMVGKFIPGRTITSCRTSEGRLKSSPSIAASDSALLFSKLLPGEDLDALISVTNDDDLEHMMHEYERLYRASPKPARLRIFIFSTQNHSLNSSTRSFGSDEVKSEKERFVEALNSAPIMTAPLQSASPVAPQPQPPTGNADFLFGLEKANAMVAQPPSQQPMVGRVPEVEDPVVVPGMDERFSGMDPIQKHIQDLQRLRLEEQHGIYRRKSDDNLAGGFTGASTTRCRRKSIQWRFRRGSLLTDRQQVPGGVYPTSTISNEQPVYMMPPPSSAYNAPMMRQVTGAPTQGYYTVQRMPPEVYRDQQQQMYNMIPQAAMPSMAAAPQKAAGYSEGYGMVRQATTGGVGMVTEAGYAQMAYDSGMGRQVIYTAPGGVMGAPAQVQTAAQYQAMAGGVGVDMRQAGALNPETGADEEIDGYDGPPYLIRKARYNFTNRPHKIIKFDMLREFIMPMSMMSKFPYIWSSIYVAKEGANSIQCRQRFLSVRRGEYKNDGKLIASGLLGWPPEPKREIRIYRKERCYKGVKRIKCAETSWQKCEANFD</sequence>
<accession>A0ABR0VJU4</accession>
<dbReference type="InterPro" id="IPR053198">
    <property type="entry name" value="Gynoecium_Dev_Regulator"/>
</dbReference>
<name>A0ABR0VJU4_REHGL</name>
<feature type="region of interest" description="Disordered" evidence="1">
    <location>
        <begin position="1"/>
        <end position="29"/>
    </location>
</feature>
<comment type="caution">
    <text evidence="3">The sequence shown here is derived from an EMBL/GenBank/DDBJ whole genome shotgun (WGS) entry which is preliminary data.</text>
</comment>
<evidence type="ECO:0000313" key="3">
    <source>
        <dbReference type="EMBL" id="KAK6135458.1"/>
    </source>
</evidence>
<feature type="compositionally biased region" description="Polar residues" evidence="1">
    <location>
        <begin position="1"/>
        <end position="12"/>
    </location>
</feature>
<dbReference type="SUPFAM" id="SSF54277">
    <property type="entry name" value="CAD &amp; PB1 domains"/>
    <property type="match status" value="1"/>
</dbReference>
<dbReference type="PANTHER" id="PTHR31066">
    <property type="entry name" value="OS05G0427100 PROTEIN-RELATED"/>
    <property type="match status" value="1"/>
</dbReference>
<reference evidence="3 4" key="1">
    <citation type="journal article" date="2021" name="Comput. Struct. Biotechnol. J.">
        <title>De novo genome assembly of the potent medicinal plant Rehmannia glutinosa using nanopore technology.</title>
        <authorList>
            <person name="Ma L."/>
            <person name="Dong C."/>
            <person name="Song C."/>
            <person name="Wang X."/>
            <person name="Zheng X."/>
            <person name="Niu Y."/>
            <person name="Chen S."/>
            <person name="Feng W."/>
        </authorList>
    </citation>
    <scope>NUCLEOTIDE SEQUENCE [LARGE SCALE GENOMIC DNA]</scope>
    <source>
        <strain evidence="3">DH-2019</strain>
    </source>
</reference>